<dbReference type="RefSeq" id="WP_189533400.1">
    <property type="nucleotide sequence ID" value="NZ_BMSV01000005.1"/>
</dbReference>
<accession>A0A918EJP1</accession>
<reference evidence="2" key="2">
    <citation type="submission" date="2020-09" db="EMBL/GenBank/DDBJ databases">
        <authorList>
            <person name="Sun Q."/>
            <person name="Ohkuma M."/>
        </authorList>
    </citation>
    <scope>NUCLEOTIDE SEQUENCE</scope>
    <source>
        <strain evidence="2">JCM 4335</strain>
    </source>
</reference>
<dbReference type="InterPro" id="IPR024983">
    <property type="entry name" value="CHAT_dom"/>
</dbReference>
<dbReference type="PANTHER" id="PTHR10098">
    <property type="entry name" value="RAPSYN-RELATED"/>
    <property type="match status" value="1"/>
</dbReference>
<reference evidence="2" key="1">
    <citation type="journal article" date="2014" name="Int. J. Syst. Evol. Microbiol.">
        <title>Complete genome sequence of Corynebacterium casei LMG S-19264T (=DSM 44701T), isolated from a smear-ripened cheese.</title>
        <authorList>
            <consortium name="US DOE Joint Genome Institute (JGI-PGF)"/>
            <person name="Walter F."/>
            <person name="Albersmeier A."/>
            <person name="Kalinowski J."/>
            <person name="Ruckert C."/>
        </authorList>
    </citation>
    <scope>NUCLEOTIDE SEQUENCE</scope>
    <source>
        <strain evidence="2">JCM 4335</strain>
    </source>
</reference>
<feature type="domain" description="CHAT" evidence="1">
    <location>
        <begin position="511"/>
        <end position="772"/>
    </location>
</feature>
<evidence type="ECO:0000313" key="3">
    <source>
        <dbReference type="Proteomes" id="UP000654123"/>
    </source>
</evidence>
<dbReference type="AlphaFoldDB" id="A0A918EJP1"/>
<evidence type="ECO:0000259" key="1">
    <source>
        <dbReference type="Pfam" id="PF12770"/>
    </source>
</evidence>
<proteinExistence type="predicted"/>
<comment type="caution">
    <text evidence="2">The sequence shown here is derived from an EMBL/GenBank/DDBJ whole genome shotgun (WGS) entry which is preliminary data.</text>
</comment>
<name>A0A918EJP1_9ACTN</name>
<protein>
    <recommendedName>
        <fullName evidence="1">CHAT domain-containing protein</fullName>
    </recommendedName>
</protein>
<dbReference type="PANTHER" id="PTHR10098:SF108">
    <property type="entry name" value="TETRATRICOPEPTIDE REPEAT PROTEIN 28"/>
    <property type="match status" value="1"/>
</dbReference>
<organism evidence="2 3">
    <name type="scientific">Streptomyces roseolilacinus</name>
    <dbReference type="NCBI Taxonomy" id="66904"/>
    <lineage>
        <taxon>Bacteria</taxon>
        <taxon>Bacillati</taxon>
        <taxon>Actinomycetota</taxon>
        <taxon>Actinomycetes</taxon>
        <taxon>Kitasatosporales</taxon>
        <taxon>Streptomycetaceae</taxon>
        <taxon>Streptomyces</taxon>
    </lineage>
</organism>
<gene>
    <name evidence="2" type="ORF">GCM10010249_27220</name>
</gene>
<keyword evidence="3" id="KW-1185">Reference proteome</keyword>
<sequence>MAPAVQGVWAALGPPGDDPLCAALVAYVAAFDWRRRADLLDAHPGLLGDRVDEVLDRLATTAPDAPETGGDPRPGTWAWTFACHRDTLRFVRARGEYRDLFDHVADDPSEIPGIEEAARLGGSAEALLWRGETLLRLRRHEEASRVLARAAEAARRDADHAAEGDAELMLCRLEHEAGSPVDPGRLRRVVGHAQRAEAAFRRADRPEGVAHALVFALGCAADERDDLAVRHLLDKLRAVDEAWWRWWDAYTAALRAWAATGDTEGLVWCRDHAHTLGPFGEGLRESCACKVDFSEGGAAVLDRLLTGPPPDRIETERLRLRSQVRQREASAAHFLTYLLAARRAQDEGDWATALDVLERNTSRGLLHQAPIARRWAHAPNDLRTEADEGNEGFFDALARHFDAPGPATAKLLRHAMRDRRERDRVLEERLVAAVPGADAPVPRPVTTAEVAARLPRGHEVVLYTPTGSVVLLDRDGPRFLAPYDTDAVHAAAARLRGLLTDPAGGDPLRSEAARYLGRALTEPVRGAARGSRLSVVPTGALWGLPLGVLGARPLDEDRDLGYVPSLSVLTAVLERKRLRRRVERFVGVADPDGSLRHARAELLDAARHFADATTLVGDEVALRPALANLEDADVAHIACHGLTFPDHPEYSALRIASGPPRARFLLAQDAGGLRLNARLVVLAACHSGSSLSTGGDEYVGFPGVFLMAGARCVVAPLWAVDDASTARVMSAFHEALAAGGTPAAALRAARRRVAEDPATAHPYHWAAFQTFGVSP</sequence>
<dbReference type="EMBL" id="BMSV01000005">
    <property type="protein sequence ID" value="GGQ07512.1"/>
    <property type="molecule type" value="Genomic_DNA"/>
</dbReference>
<dbReference type="Proteomes" id="UP000654123">
    <property type="component" value="Unassembled WGS sequence"/>
</dbReference>
<evidence type="ECO:0000313" key="2">
    <source>
        <dbReference type="EMBL" id="GGQ07512.1"/>
    </source>
</evidence>
<dbReference type="Pfam" id="PF12770">
    <property type="entry name" value="CHAT"/>
    <property type="match status" value="1"/>
</dbReference>